<feature type="domain" description="IraD/Gp25-like" evidence="1">
    <location>
        <begin position="58"/>
        <end position="159"/>
    </location>
</feature>
<sequence length="182" mass="20231">MGSTTTKDRLRPPLMYAFREAHAARDARKKLDLRDEAGERIIAGRRAAPRLAITEPRLKQEVIRDLELLLNTVDLASSLPLGTAEQVRRSILNYGRPDLVHRSIDEFSVGGIGTEIAEALARFEPRLAREALAVVRDDSVDAAALRVRFLIRAELDCEPLAIPVEFVADVELDTGKVVVARR</sequence>
<dbReference type="AlphaFoldDB" id="A0A840C1Y5"/>
<evidence type="ECO:0000259" key="1">
    <source>
        <dbReference type="Pfam" id="PF04965"/>
    </source>
</evidence>
<dbReference type="Gene3D" id="3.10.450.40">
    <property type="match status" value="1"/>
</dbReference>
<dbReference type="RefSeq" id="WP_246373299.1">
    <property type="nucleotide sequence ID" value="NZ_JACIEN010000009.1"/>
</dbReference>
<dbReference type="Proteomes" id="UP000577362">
    <property type="component" value="Unassembled WGS sequence"/>
</dbReference>
<name>A0A840C1Y5_9HYPH</name>
<evidence type="ECO:0000313" key="2">
    <source>
        <dbReference type="EMBL" id="MBB4019871.1"/>
    </source>
</evidence>
<proteinExistence type="predicted"/>
<dbReference type="SUPFAM" id="SSF160719">
    <property type="entry name" value="gpW/gp25-like"/>
    <property type="match status" value="1"/>
</dbReference>
<dbReference type="Pfam" id="PF04965">
    <property type="entry name" value="GPW_gp25"/>
    <property type="match status" value="1"/>
</dbReference>
<dbReference type="EMBL" id="JACIEN010000009">
    <property type="protein sequence ID" value="MBB4019871.1"/>
    <property type="molecule type" value="Genomic_DNA"/>
</dbReference>
<reference evidence="2 3" key="1">
    <citation type="submission" date="2020-08" db="EMBL/GenBank/DDBJ databases">
        <title>Genomic Encyclopedia of Type Strains, Phase IV (KMG-IV): sequencing the most valuable type-strain genomes for metagenomic binning, comparative biology and taxonomic classification.</title>
        <authorList>
            <person name="Goeker M."/>
        </authorList>
    </citation>
    <scope>NUCLEOTIDE SEQUENCE [LARGE SCALE GENOMIC DNA]</scope>
    <source>
        <strain evidence="2 3">DSM 103737</strain>
    </source>
</reference>
<protein>
    <submittedName>
        <fullName evidence="2">Type VI secretion system protein ImpF</fullName>
    </submittedName>
</protein>
<organism evidence="2 3">
    <name type="scientific">Chelatococcus caeni</name>
    <dbReference type="NCBI Taxonomy" id="1348468"/>
    <lineage>
        <taxon>Bacteria</taxon>
        <taxon>Pseudomonadati</taxon>
        <taxon>Pseudomonadota</taxon>
        <taxon>Alphaproteobacteria</taxon>
        <taxon>Hyphomicrobiales</taxon>
        <taxon>Chelatococcaceae</taxon>
        <taxon>Chelatococcus</taxon>
    </lineage>
</organism>
<dbReference type="InterPro" id="IPR007048">
    <property type="entry name" value="IraD/Gp25-like"/>
</dbReference>
<evidence type="ECO:0000313" key="3">
    <source>
        <dbReference type="Proteomes" id="UP000577362"/>
    </source>
</evidence>
<keyword evidence="3" id="KW-1185">Reference proteome</keyword>
<accession>A0A840C1Y5</accession>
<dbReference type="PANTHER" id="PTHR38595:SF1">
    <property type="entry name" value="TYPE VI SECRETION SYSTEM COMPONENT TSSE1"/>
    <property type="match status" value="1"/>
</dbReference>
<gene>
    <name evidence="2" type="ORF">GGR16_004931</name>
</gene>
<dbReference type="InterPro" id="IPR053176">
    <property type="entry name" value="T6SS_TssE1-like"/>
</dbReference>
<comment type="caution">
    <text evidence="2">The sequence shown here is derived from an EMBL/GenBank/DDBJ whole genome shotgun (WGS) entry which is preliminary data.</text>
</comment>
<dbReference type="PANTHER" id="PTHR38595">
    <property type="entry name" value="CYTOPLASMIC PROTEIN-RELATED"/>
    <property type="match status" value="1"/>
</dbReference>